<dbReference type="EMBL" id="CP123443">
    <property type="protein sequence ID" value="WGK69757.1"/>
    <property type="molecule type" value="Genomic_DNA"/>
</dbReference>
<dbReference type="SUPFAM" id="SSF55120">
    <property type="entry name" value="Pseudouridine synthase"/>
    <property type="match status" value="1"/>
</dbReference>
<reference evidence="4 5" key="1">
    <citation type="submission" date="2023-04" db="EMBL/GenBank/DDBJ databases">
        <title>Spirochaete genome identified in red abalone sample constitutes a novel genus.</title>
        <authorList>
            <person name="Sharma S.P."/>
            <person name="Purcell C.M."/>
            <person name="Hyde J.R."/>
            <person name="Severin A.J."/>
        </authorList>
    </citation>
    <scope>NUCLEOTIDE SEQUENCE [LARGE SCALE GENOMIC DNA]</scope>
    <source>
        <strain evidence="4 5">SP-2023</strain>
    </source>
</reference>
<dbReference type="Pfam" id="PF00849">
    <property type="entry name" value="PseudoU_synth_2"/>
    <property type="match status" value="1"/>
</dbReference>
<dbReference type="CDD" id="cd02869">
    <property type="entry name" value="PseudoU_synth_RluA_like"/>
    <property type="match status" value="1"/>
</dbReference>
<dbReference type="PANTHER" id="PTHR21600">
    <property type="entry name" value="MITOCHONDRIAL RNA PSEUDOURIDINE SYNTHASE"/>
    <property type="match status" value="1"/>
</dbReference>
<proteinExistence type="inferred from homology"/>
<evidence type="ECO:0000256" key="2">
    <source>
        <dbReference type="ARBA" id="ARBA00023235"/>
    </source>
</evidence>
<dbReference type="InterPro" id="IPR020103">
    <property type="entry name" value="PsdUridine_synth_cat_dom_sf"/>
</dbReference>
<sequence>MDSIQQTADAAFFASFILYEDAQLLLVCKPNGTPVQRDRSGDRALPDYAKAYLIERYRKPGNAYIGLPHRLDRPVSGLCVMAKTGKAMQRLSGAFQQHQVRKFYLAAVEGRLDTGSEWQELSHYLRKEAVNNKSYVCRATTPNAKPAKLRYRSIVAERQYSIVAVELETGRHHQIRCQLAKLGHPILGDLKYGAKHSNANADINLHAFALELPMPIQQNEAEKSSPGRQNAWLRQREFPSPLSWLPATYAWQSSQPARPEPARLQPARLQPARPHKILRCVCLPWEWLRQNGANSQSVWEPCSEQPGLLGELEHILDSPFPRNPLSGDSLPII</sequence>
<dbReference type="InterPro" id="IPR050188">
    <property type="entry name" value="RluA_PseudoU_synthase"/>
</dbReference>
<evidence type="ECO:0000259" key="3">
    <source>
        <dbReference type="Pfam" id="PF00849"/>
    </source>
</evidence>
<comment type="similarity">
    <text evidence="1">Belongs to the pseudouridine synthase RluA family.</text>
</comment>
<keyword evidence="2" id="KW-0413">Isomerase</keyword>
<dbReference type="PANTHER" id="PTHR21600:SF83">
    <property type="entry name" value="PSEUDOURIDYLATE SYNTHASE RPUSD4, MITOCHONDRIAL"/>
    <property type="match status" value="1"/>
</dbReference>
<keyword evidence="5" id="KW-1185">Reference proteome</keyword>
<evidence type="ECO:0000256" key="1">
    <source>
        <dbReference type="ARBA" id="ARBA00010876"/>
    </source>
</evidence>
<accession>A0ABY8MIG2</accession>
<dbReference type="Gene3D" id="3.30.2350.10">
    <property type="entry name" value="Pseudouridine synthase"/>
    <property type="match status" value="1"/>
</dbReference>
<dbReference type="InterPro" id="IPR006145">
    <property type="entry name" value="PsdUridine_synth_RsuA/RluA"/>
</dbReference>
<gene>
    <name evidence="4" type="ORF">P0082_02520</name>
</gene>
<name>A0ABY8MIG2_9SPIO</name>
<evidence type="ECO:0000313" key="4">
    <source>
        <dbReference type="EMBL" id="WGK69757.1"/>
    </source>
</evidence>
<feature type="domain" description="Pseudouridine synthase RsuA/RluA-like" evidence="3">
    <location>
        <begin position="24"/>
        <end position="180"/>
    </location>
</feature>
<organism evidence="4 5">
    <name type="scientific">Candidatus Haliotispira prima</name>
    <dbReference type="NCBI Taxonomy" id="3034016"/>
    <lineage>
        <taxon>Bacteria</taxon>
        <taxon>Pseudomonadati</taxon>
        <taxon>Spirochaetota</taxon>
        <taxon>Spirochaetia</taxon>
        <taxon>Spirochaetales</taxon>
        <taxon>Spirochaetaceae</taxon>
        <taxon>Candidatus Haliotispira</taxon>
    </lineage>
</organism>
<protein>
    <submittedName>
        <fullName evidence="4">RNA pseudouridine synthase</fullName>
    </submittedName>
</protein>
<dbReference type="RefSeq" id="WP_326927943.1">
    <property type="nucleotide sequence ID" value="NZ_CP123443.1"/>
</dbReference>
<evidence type="ECO:0000313" key="5">
    <source>
        <dbReference type="Proteomes" id="UP001228690"/>
    </source>
</evidence>
<dbReference type="Proteomes" id="UP001228690">
    <property type="component" value="Chromosome"/>
</dbReference>